<evidence type="ECO:0000256" key="2">
    <source>
        <dbReference type="ARBA" id="ARBA00022475"/>
    </source>
</evidence>
<evidence type="ECO:0000256" key="3">
    <source>
        <dbReference type="ARBA" id="ARBA00022490"/>
    </source>
</evidence>
<name>A0A948X293_9GAMM</name>
<keyword evidence="2" id="KW-1003">Cell membrane</keyword>
<protein>
    <submittedName>
        <fullName evidence="5">DUF489 family protein</fullName>
    </submittedName>
</protein>
<gene>
    <name evidence="5" type="ORF">H9847_10370</name>
</gene>
<proteinExistence type="predicted"/>
<comment type="subcellular location">
    <subcellularLocation>
        <location evidence="1">Cytoplasm</location>
    </subcellularLocation>
</comment>
<accession>A0A948X293</accession>
<dbReference type="PANTHER" id="PTHR38100">
    <property type="entry name" value="HIGH FREQUENCY LYSOGENIZATION PROTEIN HFLD"/>
    <property type="match status" value="1"/>
</dbReference>
<dbReference type="Gene3D" id="1.10.3890.10">
    <property type="entry name" value="HflD-like"/>
    <property type="match status" value="1"/>
</dbReference>
<dbReference type="Pfam" id="PF04356">
    <property type="entry name" value="DUF489"/>
    <property type="match status" value="1"/>
</dbReference>
<evidence type="ECO:0000256" key="4">
    <source>
        <dbReference type="ARBA" id="ARBA00023136"/>
    </source>
</evidence>
<dbReference type="AlphaFoldDB" id="A0A948X293"/>
<keyword evidence="3" id="KW-0963">Cytoplasm</keyword>
<dbReference type="InterPro" id="IPR007451">
    <property type="entry name" value="HflD"/>
</dbReference>
<dbReference type="Proteomes" id="UP000733611">
    <property type="component" value="Unassembled WGS sequence"/>
</dbReference>
<reference evidence="5" key="2">
    <citation type="submission" date="2021-04" db="EMBL/GenBank/DDBJ databases">
        <authorList>
            <person name="Gilroy R."/>
        </authorList>
    </citation>
    <scope>NUCLEOTIDE SEQUENCE</scope>
    <source>
        <strain evidence="5">378</strain>
    </source>
</reference>
<reference evidence="5" key="1">
    <citation type="journal article" date="2021" name="PeerJ">
        <title>Extensive microbial diversity within the chicken gut microbiome revealed by metagenomics and culture.</title>
        <authorList>
            <person name="Gilroy R."/>
            <person name="Ravi A."/>
            <person name="Getino M."/>
            <person name="Pursley I."/>
            <person name="Horton D.L."/>
            <person name="Alikhan N.F."/>
            <person name="Baker D."/>
            <person name="Gharbi K."/>
            <person name="Hall N."/>
            <person name="Watson M."/>
            <person name="Adriaenssens E.M."/>
            <person name="Foster-Nyarko E."/>
            <person name="Jarju S."/>
            <person name="Secka A."/>
            <person name="Antonio M."/>
            <person name="Oren A."/>
            <person name="Chaudhuri R.R."/>
            <person name="La Ragione R."/>
            <person name="Hildebrand F."/>
            <person name="Pallen M.J."/>
        </authorList>
    </citation>
    <scope>NUCLEOTIDE SEQUENCE</scope>
    <source>
        <strain evidence="5">378</strain>
    </source>
</reference>
<evidence type="ECO:0000256" key="1">
    <source>
        <dbReference type="ARBA" id="ARBA00004496"/>
    </source>
</evidence>
<dbReference type="InterPro" id="IPR035932">
    <property type="entry name" value="HflD-like_sf"/>
</dbReference>
<comment type="caution">
    <text evidence="5">The sequence shown here is derived from an EMBL/GenBank/DDBJ whole genome shotgun (WGS) entry which is preliminary data.</text>
</comment>
<dbReference type="PANTHER" id="PTHR38100:SF1">
    <property type="entry name" value="HIGH FREQUENCY LYSOGENIZATION PROTEIN HFLD"/>
    <property type="match status" value="1"/>
</dbReference>
<organism evidence="5 6">
    <name type="scientific">Candidatus Anaerobiospirillum pullicola</name>
    <dbReference type="NCBI Taxonomy" id="2838451"/>
    <lineage>
        <taxon>Bacteria</taxon>
        <taxon>Pseudomonadati</taxon>
        <taxon>Pseudomonadota</taxon>
        <taxon>Gammaproteobacteria</taxon>
        <taxon>Aeromonadales</taxon>
        <taxon>Succinivibrionaceae</taxon>
        <taxon>Anaerobiospirillum</taxon>
    </lineage>
</organism>
<evidence type="ECO:0000313" key="5">
    <source>
        <dbReference type="EMBL" id="MBU3845246.1"/>
    </source>
</evidence>
<dbReference type="SUPFAM" id="SSF101322">
    <property type="entry name" value="YcfC-like"/>
    <property type="match status" value="1"/>
</dbReference>
<dbReference type="GO" id="GO:0005737">
    <property type="term" value="C:cytoplasm"/>
    <property type="evidence" value="ECO:0007669"/>
    <property type="project" value="UniProtKB-SubCell"/>
</dbReference>
<keyword evidence="4" id="KW-0472">Membrane</keyword>
<sequence>MASNNYSETIALGALFQSATQIQRVARSGAVDEHAIAPLMRALVITTPQTIEDIYAPKRLLPGLNQLLTSLIPKEAATPKNAELIKIAFSMINLESNLEKQPMVFDQLDKEIDRLRADVLRLHPDYEDAADNIVLDYDVIRMYSRIYSNLISPNFPKLIIYGEEAYLRRPEFQEMIRALLLAGIRAALLWHQVGGKRYSMMFRYKDIIECARRIITANGGGVNN</sequence>
<evidence type="ECO:0000313" key="6">
    <source>
        <dbReference type="Proteomes" id="UP000733611"/>
    </source>
</evidence>
<dbReference type="EMBL" id="JAHLFE010000213">
    <property type="protein sequence ID" value="MBU3845246.1"/>
    <property type="molecule type" value="Genomic_DNA"/>
</dbReference>